<dbReference type="Proteomes" id="UP000582981">
    <property type="component" value="Unassembled WGS sequence"/>
</dbReference>
<evidence type="ECO:0000256" key="7">
    <source>
        <dbReference type="ARBA" id="ARBA00072081"/>
    </source>
</evidence>
<evidence type="ECO:0000256" key="9">
    <source>
        <dbReference type="ARBA" id="ARBA00079153"/>
    </source>
</evidence>
<comment type="cofactor">
    <cofactor evidence="1">
        <name>pyridoxal 5'-phosphate</name>
        <dbReference type="ChEBI" id="CHEBI:597326"/>
    </cofactor>
</comment>
<sequence length="341" mass="36842">MKALKSVLDAVGNTPIVQLQKVLPAPGSATIFAKLEYLNPGGSIKDRMVKFLLEEMDSAGSLNARSVLVENSSGNTGAALSMAAAARGLRCIVTIPDKMSGEKIARMRAFGTEVVVAPTAVEADDPRSYYSMARDIAERTPDSIYPDQYNNPLNAEAHYRTTGPELWEQTEGDIDVLVCGMGTGGTITGVGRYLKEKNPAIQVIGADPIGSVFHDYFHFGKMSQTSVYKVEGIGEDYLVKAIDFSVIDDIVQVNDAESFEIARRLVREEGIFCGGSSGSAMSVALRVAHRYPGKNIVVILPDSGNMYLSKFMDDQWMLANGFAVQAREAVIELEDTQAVPA</sequence>
<evidence type="ECO:0000259" key="10">
    <source>
        <dbReference type="Pfam" id="PF00291"/>
    </source>
</evidence>
<reference evidence="11 12" key="1">
    <citation type="submission" date="2020-04" db="EMBL/GenBank/DDBJ databases">
        <title>Molecular characterization of pseudomonads from Agaricus bisporus reveal novel blotch 2 pathogens in Western Europe.</title>
        <authorList>
            <person name="Taparia T."/>
            <person name="Krijger M."/>
            <person name="Haynes E."/>
            <person name="Elpinstone J.G."/>
            <person name="Noble R."/>
            <person name="Van Der Wolf J."/>
        </authorList>
    </citation>
    <scope>NUCLEOTIDE SEQUENCE [LARGE SCALE GENOMIC DNA]</scope>
    <source>
        <strain evidence="11 12">F1001</strain>
    </source>
</reference>
<dbReference type="EC" id="2.5.1.47" evidence="4"/>
<dbReference type="FunFam" id="3.40.50.1100:FF:000003">
    <property type="entry name" value="Cystathionine beta-synthase"/>
    <property type="match status" value="1"/>
</dbReference>
<dbReference type="PANTHER" id="PTHR10314">
    <property type="entry name" value="CYSTATHIONINE BETA-SYNTHASE"/>
    <property type="match status" value="1"/>
</dbReference>
<protein>
    <recommendedName>
        <fullName evidence="7">Cysteine synthase B</fullName>
        <ecNumber evidence="4">2.5.1.47</ecNumber>
    </recommendedName>
    <alternativeName>
        <fullName evidence="8">O-acetylserine (thiol)-lyase B</fullName>
    </alternativeName>
    <alternativeName>
        <fullName evidence="9">O-acetylserine sulfhydrylase B</fullName>
    </alternativeName>
</protein>
<dbReference type="GO" id="GO:0004124">
    <property type="term" value="F:cysteine synthase activity"/>
    <property type="evidence" value="ECO:0007669"/>
    <property type="project" value="UniProtKB-EC"/>
</dbReference>
<evidence type="ECO:0000313" key="12">
    <source>
        <dbReference type="Proteomes" id="UP000582981"/>
    </source>
</evidence>
<dbReference type="Pfam" id="PF00291">
    <property type="entry name" value="PALP"/>
    <property type="match status" value="1"/>
</dbReference>
<dbReference type="EMBL" id="JACAPU010000024">
    <property type="protein sequence ID" value="NWB48859.1"/>
    <property type="molecule type" value="Genomic_DNA"/>
</dbReference>
<dbReference type="InterPro" id="IPR050214">
    <property type="entry name" value="Cys_Synth/Cystath_Beta-Synth"/>
</dbReference>
<comment type="similarity">
    <text evidence="3">Belongs to the cysteine synthase/cystathionine beta-synthase family.</text>
</comment>
<evidence type="ECO:0000256" key="1">
    <source>
        <dbReference type="ARBA" id="ARBA00001933"/>
    </source>
</evidence>
<dbReference type="InterPro" id="IPR036052">
    <property type="entry name" value="TrpB-like_PALP_sf"/>
</dbReference>
<evidence type="ECO:0000313" key="11">
    <source>
        <dbReference type="EMBL" id="NWB48859.1"/>
    </source>
</evidence>
<evidence type="ECO:0000256" key="5">
    <source>
        <dbReference type="ARBA" id="ARBA00022898"/>
    </source>
</evidence>
<evidence type="ECO:0000256" key="8">
    <source>
        <dbReference type="ARBA" id="ARBA00078257"/>
    </source>
</evidence>
<dbReference type="RefSeq" id="WP_177144887.1">
    <property type="nucleotide sequence ID" value="NZ_JACAPU010000024.1"/>
</dbReference>
<comment type="caution">
    <text evidence="11">The sequence shown here is derived from an EMBL/GenBank/DDBJ whole genome shotgun (WGS) entry which is preliminary data.</text>
</comment>
<accession>A0A7Y7WGE0</accession>
<dbReference type="FunFam" id="3.40.50.1100:FF:000118">
    <property type="entry name" value="Related to CYS4-cystathionine beta-synthase"/>
    <property type="match status" value="1"/>
</dbReference>
<name>A0A7Y7WGE0_9PSED</name>
<dbReference type="AlphaFoldDB" id="A0A7Y7WGE0"/>
<dbReference type="SUPFAM" id="SSF53686">
    <property type="entry name" value="Tryptophan synthase beta subunit-like PLP-dependent enzymes"/>
    <property type="match status" value="1"/>
</dbReference>
<evidence type="ECO:0000256" key="2">
    <source>
        <dbReference type="ARBA" id="ARBA00004962"/>
    </source>
</evidence>
<organism evidence="11 12">
    <name type="scientific">Pseudomonas gingeri</name>
    <dbReference type="NCBI Taxonomy" id="117681"/>
    <lineage>
        <taxon>Bacteria</taxon>
        <taxon>Pseudomonadati</taxon>
        <taxon>Pseudomonadota</taxon>
        <taxon>Gammaproteobacteria</taxon>
        <taxon>Pseudomonadales</taxon>
        <taxon>Pseudomonadaceae</taxon>
        <taxon>Pseudomonas</taxon>
    </lineage>
</organism>
<gene>
    <name evidence="11" type="ORF">HX829_20455</name>
</gene>
<comment type="catalytic activity">
    <reaction evidence="6">
        <text>O-acetyl-L-serine + hydrogen sulfide = L-cysteine + acetate</text>
        <dbReference type="Rhea" id="RHEA:14829"/>
        <dbReference type="ChEBI" id="CHEBI:29919"/>
        <dbReference type="ChEBI" id="CHEBI:30089"/>
        <dbReference type="ChEBI" id="CHEBI:35235"/>
        <dbReference type="ChEBI" id="CHEBI:58340"/>
        <dbReference type="EC" id="2.5.1.47"/>
    </reaction>
</comment>
<dbReference type="InterPro" id="IPR001926">
    <property type="entry name" value="TrpB-like_PALP"/>
</dbReference>
<comment type="pathway">
    <text evidence="2">Amino-acid biosynthesis; L-cysteine biosynthesis; L-cysteine from L-serine: step 2/2.</text>
</comment>
<evidence type="ECO:0000256" key="6">
    <source>
        <dbReference type="ARBA" id="ARBA00047931"/>
    </source>
</evidence>
<keyword evidence="5" id="KW-0663">Pyridoxal phosphate</keyword>
<proteinExistence type="inferred from homology"/>
<feature type="domain" description="Tryptophan synthase beta chain-like PALP" evidence="10">
    <location>
        <begin position="8"/>
        <end position="302"/>
    </location>
</feature>
<evidence type="ECO:0000256" key="4">
    <source>
        <dbReference type="ARBA" id="ARBA00012681"/>
    </source>
</evidence>
<dbReference type="CDD" id="cd01561">
    <property type="entry name" value="CBS_like"/>
    <property type="match status" value="1"/>
</dbReference>
<dbReference type="Gene3D" id="3.40.50.1100">
    <property type="match status" value="2"/>
</dbReference>
<evidence type="ECO:0000256" key="3">
    <source>
        <dbReference type="ARBA" id="ARBA00007103"/>
    </source>
</evidence>